<keyword evidence="10" id="KW-0626">Porin</keyword>
<dbReference type="GO" id="GO:0015288">
    <property type="term" value="F:porin activity"/>
    <property type="evidence" value="ECO:0007669"/>
    <property type="project" value="UniProtKB-KW"/>
</dbReference>
<keyword evidence="12" id="KW-0564">Palmitate</keyword>
<dbReference type="PANTHER" id="PTHR33619">
    <property type="entry name" value="POLYSACCHARIDE EXPORT PROTEIN GFCE-RELATED"/>
    <property type="match status" value="1"/>
</dbReference>
<organism evidence="17 18">
    <name type="scientific">Celeribacter halophilus</name>
    <dbReference type="NCBI Taxonomy" id="576117"/>
    <lineage>
        <taxon>Bacteria</taxon>
        <taxon>Pseudomonadati</taxon>
        <taxon>Pseudomonadota</taxon>
        <taxon>Alphaproteobacteria</taxon>
        <taxon>Rhodobacterales</taxon>
        <taxon>Roseobacteraceae</taxon>
        <taxon>Celeribacter</taxon>
    </lineage>
</organism>
<gene>
    <name evidence="17" type="ORF">SAMN04488138_12520</name>
</gene>
<evidence type="ECO:0000313" key="17">
    <source>
        <dbReference type="EMBL" id="SFK06857.1"/>
    </source>
</evidence>
<evidence type="ECO:0000256" key="2">
    <source>
        <dbReference type="ARBA" id="ARBA00009450"/>
    </source>
</evidence>
<evidence type="ECO:0000256" key="4">
    <source>
        <dbReference type="ARBA" id="ARBA00022452"/>
    </source>
</evidence>
<dbReference type="InterPro" id="IPR054765">
    <property type="entry name" value="SLBB_dom"/>
</dbReference>
<comment type="subcellular location">
    <subcellularLocation>
        <location evidence="1">Cell outer membrane</location>
        <topology evidence="1">Multi-pass membrane protein</topology>
    </subcellularLocation>
</comment>
<evidence type="ECO:0000259" key="15">
    <source>
        <dbReference type="Pfam" id="PF02563"/>
    </source>
</evidence>
<dbReference type="PROSITE" id="PS51257">
    <property type="entry name" value="PROKAR_LIPOPROTEIN"/>
    <property type="match status" value="1"/>
</dbReference>
<dbReference type="Proteomes" id="UP000183299">
    <property type="component" value="Unassembled WGS sequence"/>
</dbReference>
<evidence type="ECO:0000256" key="5">
    <source>
        <dbReference type="ARBA" id="ARBA00022597"/>
    </source>
</evidence>
<feature type="domain" description="SLBB" evidence="16">
    <location>
        <begin position="336"/>
        <end position="423"/>
    </location>
</feature>
<dbReference type="Gene3D" id="3.10.560.10">
    <property type="entry name" value="Outer membrane lipoprotein wza domain like"/>
    <property type="match status" value="2"/>
</dbReference>
<evidence type="ECO:0000256" key="8">
    <source>
        <dbReference type="ARBA" id="ARBA00023047"/>
    </source>
</evidence>
<dbReference type="RefSeq" id="WP_231730597.1">
    <property type="nucleotide sequence ID" value="NZ_FORY01000025.1"/>
</dbReference>
<keyword evidence="14" id="KW-0449">Lipoprotein</keyword>
<dbReference type="InterPro" id="IPR049712">
    <property type="entry name" value="Poly_export"/>
</dbReference>
<keyword evidence="4" id="KW-1134">Transmembrane beta strand</keyword>
<feature type="domain" description="SLBB" evidence="16">
    <location>
        <begin position="192"/>
        <end position="270"/>
    </location>
</feature>
<evidence type="ECO:0000256" key="7">
    <source>
        <dbReference type="ARBA" id="ARBA00022729"/>
    </source>
</evidence>
<dbReference type="InterPro" id="IPR003715">
    <property type="entry name" value="Poly_export_N"/>
</dbReference>
<keyword evidence="7" id="KW-0732">Signal</keyword>
<dbReference type="GO" id="GO:0015159">
    <property type="term" value="F:polysaccharide transmembrane transporter activity"/>
    <property type="evidence" value="ECO:0007669"/>
    <property type="project" value="InterPro"/>
</dbReference>
<evidence type="ECO:0000256" key="6">
    <source>
        <dbReference type="ARBA" id="ARBA00022692"/>
    </source>
</evidence>
<evidence type="ECO:0000256" key="9">
    <source>
        <dbReference type="ARBA" id="ARBA00023065"/>
    </source>
</evidence>
<dbReference type="STRING" id="576117.SAMN04488138_12520"/>
<keyword evidence="5" id="KW-0762">Sugar transport</keyword>
<evidence type="ECO:0000256" key="13">
    <source>
        <dbReference type="ARBA" id="ARBA00023237"/>
    </source>
</evidence>
<keyword evidence="6" id="KW-0812">Transmembrane</keyword>
<evidence type="ECO:0000259" key="16">
    <source>
        <dbReference type="Pfam" id="PF22461"/>
    </source>
</evidence>
<keyword evidence="18" id="KW-1185">Reference proteome</keyword>
<dbReference type="EMBL" id="FORY01000025">
    <property type="protein sequence ID" value="SFK06857.1"/>
    <property type="molecule type" value="Genomic_DNA"/>
</dbReference>
<dbReference type="PANTHER" id="PTHR33619:SF3">
    <property type="entry name" value="POLYSACCHARIDE EXPORT PROTEIN GFCE-RELATED"/>
    <property type="match status" value="1"/>
</dbReference>
<dbReference type="AlphaFoldDB" id="A0A1I3WJ21"/>
<comment type="similarity">
    <text evidence="2">Belongs to the BexD/CtrA/VexA family.</text>
</comment>
<dbReference type="Gene3D" id="3.30.1950.10">
    <property type="entry name" value="wza like domain"/>
    <property type="match status" value="1"/>
</dbReference>
<evidence type="ECO:0000256" key="12">
    <source>
        <dbReference type="ARBA" id="ARBA00023139"/>
    </source>
</evidence>
<dbReference type="Pfam" id="PF22461">
    <property type="entry name" value="SLBB_2"/>
    <property type="match status" value="2"/>
</dbReference>
<dbReference type="GeneID" id="98666046"/>
<name>A0A1I3WJ21_9RHOB</name>
<dbReference type="GO" id="GO:0009279">
    <property type="term" value="C:cell outer membrane"/>
    <property type="evidence" value="ECO:0007669"/>
    <property type="project" value="UniProtKB-SubCell"/>
</dbReference>
<dbReference type="Pfam" id="PF02563">
    <property type="entry name" value="Poly_export"/>
    <property type="match status" value="1"/>
</dbReference>
<proteinExistence type="inferred from homology"/>
<keyword evidence="13" id="KW-0998">Cell outer membrane</keyword>
<evidence type="ECO:0000256" key="3">
    <source>
        <dbReference type="ARBA" id="ARBA00022448"/>
    </source>
</evidence>
<reference evidence="17 18" key="1">
    <citation type="submission" date="2016-10" db="EMBL/GenBank/DDBJ databases">
        <authorList>
            <person name="de Groot N.N."/>
        </authorList>
    </citation>
    <scope>NUCLEOTIDE SEQUENCE [LARGE SCALE GENOMIC DNA]</scope>
    <source>
        <strain evidence="17 18">CGMCC 1.8891</strain>
    </source>
</reference>
<accession>A0A1I3WJ21</accession>
<protein>
    <submittedName>
        <fullName evidence="17">Polysaccharide export outer membrane protein</fullName>
    </submittedName>
</protein>
<feature type="domain" description="Polysaccharide export protein N-terminal" evidence="15">
    <location>
        <begin position="101"/>
        <end position="186"/>
    </location>
</feature>
<keyword evidence="9" id="KW-0406">Ion transport</keyword>
<dbReference type="GO" id="GO:0006811">
    <property type="term" value="P:monoatomic ion transport"/>
    <property type="evidence" value="ECO:0007669"/>
    <property type="project" value="UniProtKB-KW"/>
</dbReference>
<evidence type="ECO:0000256" key="14">
    <source>
        <dbReference type="ARBA" id="ARBA00023288"/>
    </source>
</evidence>
<evidence type="ECO:0000256" key="1">
    <source>
        <dbReference type="ARBA" id="ARBA00004571"/>
    </source>
</evidence>
<sequence length="451" mass="48338">MRIAIALITSLTLTGCGAVYHSQKVVSGATDEAKVRVVDVTPQSVLVANRSDYDPKDIPAAFRATAGYGGGVRGAGAIPEPAYTAQSRPNALETRLPPTVTPEPYKIGVGDVVLLATPTGSSVEELSGLLAAQNSRQGYTVQDDGSIAIPDVGRVAIAGLTLEEAEATLFQSLVSAQIDPTFSLEVSEFNSKKVSIGGAVSQPGVIPVTLTPLYLDEALAQAGGTTAANMDYTSVRLYRDGTIYQVPLESLYSNSSIQKIPLLPGDSVFVDDTYQLDQASAYFEQQIKLAEYRQGARSEALSQLQAEVDLRRGQLEEARNNYLSQIQLDAVDRDYAYLTGEVKQQGRFPLPLGRQASLADALYEGGGGLAVKTADPRHIYVLRGSDDPMEFDAITAWQLNTRNAAALALATRFELRPNDIIFVAEQPITKWNRVINQITPSLITTGVAAID</sequence>
<evidence type="ECO:0000256" key="11">
    <source>
        <dbReference type="ARBA" id="ARBA00023136"/>
    </source>
</evidence>
<evidence type="ECO:0000313" key="18">
    <source>
        <dbReference type="Proteomes" id="UP000183299"/>
    </source>
</evidence>
<dbReference type="GO" id="GO:0046930">
    <property type="term" value="C:pore complex"/>
    <property type="evidence" value="ECO:0007669"/>
    <property type="project" value="UniProtKB-KW"/>
</dbReference>
<keyword evidence="3" id="KW-0813">Transport</keyword>
<keyword evidence="11" id="KW-0472">Membrane</keyword>
<keyword evidence="8" id="KW-0625">Polysaccharide transport</keyword>
<evidence type="ECO:0000256" key="10">
    <source>
        <dbReference type="ARBA" id="ARBA00023114"/>
    </source>
</evidence>